<dbReference type="InterPro" id="IPR001611">
    <property type="entry name" value="Leu-rich_rpt"/>
</dbReference>
<evidence type="ECO:0000256" key="3">
    <source>
        <dbReference type="ARBA" id="ARBA00022737"/>
    </source>
</evidence>
<organism evidence="4 5">
    <name type="scientific">Coccomyxa subellipsoidea</name>
    <dbReference type="NCBI Taxonomy" id="248742"/>
    <lineage>
        <taxon>Eukaryota</taxon>
        <taxon>Viridiplantae</taxon>
        <taxon>Chlorophyta</taxon>
        <taxon>core chlorophytes</taxon>
        <taxon>Trebouxiophyceae</taxon>
        <taxon>Trebouxiophyceae incertae sedis</taxon>
        <taxon>Coccomyxaceae</taxon>
        <taxon>Coccomyxa</taxon>
    </lineage>
</organism>
<name>A0ABR2YVH4_9CHLO</name>
<keyword evidence="5" id="KW-1185">Reference proteome</keyword>
<accession>A0ABR2YVH4</accession>
<dbReference type="PANTHER" id="PTHR48057">
    <property type="entry name" value="LEUCINE-RICH REPEAT SERINE/THREONINE-PROTEIN KINASE 1"/>
    <property type="match status" value="1"/>
</dbReference>
<dbReference type="Proteomes" id="UP001491310">
    <property type="component" value="Unassembled WGS sequence"/>
</dbReference>
<proteinExistence type="predicted"/>
<evidence type="ECO:0000313" key="4">
    <source>
        <dbReference type="EMBL" id="KAK9915862.1"/>
    </source>
</evidence>
<comment type="caution">
    <text evidence="4">The sequence shown here is derived from an EMBL/GenBank/DDBJ whole genome shotgun (WGS) entry which is preliminary data.</text>
</comment>
<comment type="subcellular location">
    <subcellularLocation>
        <location evidence="1">Cytoplasm</location>
        <location evidence="1">Cytoskeleton</location>
        <location evidence="1">Cilium axoneme</location>
    </subcellularLocation>
</comment>
<gene>
    <name evidence="4" type="ORF">WJX75_005377</name>
</gene>
<sequence>MHERCRTIPLLCKSFANALRLSGDLYQLLEVDLTEMDVIVTNPGDKACAEMSLSDLMCWLKPRAPYVRDLRVHLMEGWECFAKETMTSALNACWAITRLEMSVVGRLNVWLPAIFSLTNLKELFLTANNTWARLPPALGDLTALEVLQIKMAIDGGRNMAEKFVPLEMLGCTALRQLSFLGCEGLVVSPVIGELLSLQALTVHGANMRPGRDAIHPCAFQRGSFATASLTSLQLTACNFDTIPFQVCHLHSLRSLNLSQNHLRKLPKLLAAYLRDLAVLDLSRNCFRRIPPVLASLHNLRHLSLADNPDLEVCGASERAQLGYIGREEAWADDGVALTYVVCSLPELECLDVRKRLRSNPQQVSLPVQDPWKPACRATLTEVARAVQARSHWCTLQCFLYDEVPPGR</sequence>
<dbReference type="Pfam" id="PF13855">
    <property type="entry name" value="LRR_8"/>
    <property type="match status" value="1"/>
</dbReference>
<evidence type="ECO:0000313" key="5">
    <source>
        <dbReference type="Proteomes" id="UP001491310"/>
    </source>
</evidence>
<reference evidence="4 5" key="1">
    <citation type="journal article" date="2024" name="Nat. Commun.">
        <title>Phylogenomics reveals the evolutionary origins of lichenization in chlorophyte algae.</title>
        <authorList>
            <person name="Puginier C."/>
            <person name="Libourel C."/>
            <person name="Otte J."/>
            <person name="Skaloud P."/>
            <person name="Haon M."/>
            <person name="Grisel S."/>
            <person name="Petersen M."/>
            <person name="Berrin J.G."/>
            <person name="Delaux P.M."/>
            <person name="Dal Grande F."/>
            <person name="Keller J."/>
        </authorList>
    </citation>
    <scope>NUCLEOTIDE SEQUENCE [LARGE SCALE GENOMIC DNA]</scope>
    <source>
        <strain evidence="4 5">SAG 216-7</strain>
    </source>
</reference>
<dbReference type="Gene3D" id="3.80.10.10">
    <property type="entry name" value="Ribonuclease Inhibitor"/>
    <property type="match status" value="1"/>
</dbReference>
<keyword evidence="2" id="KW-0433">Leucine-rich repeat</keyword>
<evidence type="ECO:0000256" key="2">
    <source>
        <dbReference type="ARBA" id="ARBA00022614"/>
    </source>
</evidence>
<keyword evidence="3" id="KW-0677">Repeat</keyword>
<dbReference type="EMBL" id="JALJOT010000004">
    <property type="protein sequence ID" value="KAK9915862.1"/>
    <property type="molecule type" value="Genomic_DNA"/>
</dbReference>
<dbReference type="PROSITE" id="PS51450">
    <property type="entry name" value="LRR"/>
    <property type="match status" value="1"/>
</dbReference>
<dbReference type="SMART" id="SM00369">
    <property type="entry name" value="LRR_TYP"/>
    <property type="match status" value="3"/>
</dbReference>
<dbReference type="InterPro" id="IPR052595">
    <property type="entry name" value="LRRC69/RLP"/>
</dbReference>
<dbReference type="InterPro" id="IPR032675">
    <property type="entry name" value="LRR_dom_sf"/>
</dbReference>
<protein>
    <recommendedName>
        <fullName evidence="6">L domain-like protein</fullName>
    </recommendedName>
</protein>
<dbReference type="InterPro" id="IPR003591">
    <property type="entry name" value="Leu-rich_rpt_typical-subtyp"/>
</dbReference>
<evidence type="ECO:0008006" key="6">
    <source>
        <dbReference type="Google" id="ProtNLM"/>
    </source>
</evidence>
<evidence type="ECO:0000256" key="1">
    <source>
        <dbReference type="ARBA" id="ARBA00004430"/>
    </source>
</evidence>
<dbReference type="SUPFAM" id="SSF52047">
    <property type="entry name" value="RNI-like"/>
    <property type="match status" value="1"/>
</dbReference>